<sequence length="565" mass="63559">MSSESSSPIDARDALISAFRASFTVTASIAGDIPSLLRHAYSRHFGKIMPAERVSAEPVDDSFDDSTREELLALLNGIPTLKPKAQALLDRARSILTDGPPLSMNVELEDGQELPVALHTLLQGTLWAVMITAGANPDLEDRVLQKAEQEAPCMSHIHRMICDALTSEAKCLWFLCRKFFFSLNVAEKDGESYTYSFRDLLYHHCMYMGRLYIFYAVEDDDPSYDSDYSDYYHDDDYSSWPVLTRARVPRALEVFSEKFTHIARTPKGLWGWGHSFYGQLGFESSFTEFVDPTRLTFPTCPKVAELEASLLAWEKHRMVTDVSMKTFQTFIFTPAGTVMAGHRVNWYAGAVEVENEHHFHPVAVPSGFVPDHIMHEDDTVILTMGDRQIISGSNNYGQLGLGHKNMMEGFEELPFKVDRLLNSEDRSFRVFLSGHQLLFAGEVPRSIAQAGLLPGFGERDLCLTPTPLRFPERVKGFFYDAGHILWVTEGVTHYCDSRADVHPYSIEVTAFDSEYYPLFRDSAGQWFRVAGDSDGAAELVAHKEPTRHESIISVDVDPTPQSSAF</sequence>
<reference evidence="1" key="1">
    <citation type="submission" date="2021-05" db="EMBL/GenBank/DDBJ databases">
        <title>A free-living protist that lacks canonical eukaryotic 1 DNA replication and segregation systems.</title>
        <authorList>
            <person name="Salas-Leiva D.E."/>
            <person name="Tromer E.C."/>
            <person name="Curtis B.A."/>
            <person name="Jerlstrom-Hultqvist J."/>
            <person name="Kolisko M."/>
            <person name="Yi Z."/>
            <person name="Salas-Leiva J.S."/>
            <person name="Gallot-Lavallee L."/>
            <person name="Kops G.J.P.L."/>
            <person name="Archibald J.M."/>
            <person name="Simpson A.G.B."/>
            <person name="Roger A.J."/>
        </authorList>
    </citation>
    <scope>NUCLEOTIDE SEQUENCE</scope>
    <source>
        <strain evidence="1">BICM</strain>
    </source>
</reference>
<proteinExistence type="predicted"/>
<dbReference type="Proteomes" id="UP000717585">
    <property type="component" value="Unassembled WGS sequence"/>
</dbReference>
<evidence type="ECO:0000313" key="1">
    <source>
        <dbReference type="EMBL" id="KAG9394917.1"/>
    </source>
</evidence>
<dbReference type="AlphaFoldDB" id="A0A8J6BD12"/>
<evidence type="ECO:0000313" key="2">
    <source>
        <dbReference type="Proteomes" id="UP000717585"/>
    </source>
</evidence>
<keyword evidence="2" id="KW-1185">Reference proteome</keyword>
<dbReference type="InterPro" id="IPR009091">
    <property type="entry name" value="RCC1/BLIP-II"/>
</dbReference>
<dbReference type="Gene3D" id="2.130.10.30">
    <property type="entry name" value="Regulator of chromosome condensation 1/beta-lactamase-inhibitor protein II"/>
    <property type="match status" value="1"/>
</dbReference>
<gene>
    <name evidence="1" type="ORF">J8273_0125</name>
</gene>
<accession>A0A8J6BD12</accession>
<organism evidence="1 2">
    <name type="scientific">Carpediemonas membranifera</name>
    <dbReference type="NCBI Taxonomy" id="201153"/>
    <lineage>
        <taxon>Eukaryota</taxon>
        <taxon>Metamonada</taxon>
        <taxon>Carpediemonas-like organisms</taxon>
        <taxon>Carpediemonas</taxon>
    </lineage>
</organism>
<dbReference type="EMBL" id="JAHDYR010000012">
    <property type="protein sequence ID" value="KAG9394917.1"/>
    <property type="molecule type" value="Genomic_DNA"/>
</dbReference>
<comment type="caution">
    <text evidence="1">The sequence shown here is derived from an EMBL/GenBank/DDBJ whole genome shotgun (WGS) entry which is preliminary data.</text>
</comment>
<protein>
    <submittedName>
        <fullName evidence="1">Uncharacterized protein</fullName>
    </submittedName>
</protein>
<dbReference type="SUPFAM" id="SSF50985">
    <property type="entry name" value="RCC1/BLIP-II"/>
    <property type="match status" value="1"/>
</dbReference>
<name>A0A8J6BD12_9EUKA</name>